<dbReference type="Proteomes" id="UP000193307">
    <property type="component" value="Unassembled WGS sequence"/>
</dbReference>
<gene>
    <name evidence="1" type="ORF">PAM7971_00978</name>
</gene>
<keyword evidence="2" id="KW-1185">Reference proteome</keyword>
<evidence type="ECO:0000313" key="2">
    <source>
        <dbReference type="Proteomes" id="UP000193307"/>
    </source>
</evidence>
<dbReference type="InterPro" id="IPR011739">
    <property type="entry name" value="GTA_rcc01693"/>
</dbReference>
<accession>A0A1Y5RVH1</accession>
<evidence type="ECO:0000313" key="1">
    <source>
        <dbReference type="EMBL" id="SLN26102.1"/>
    </source>
</evidence>
<dbReference type="Pfam" id="PF09550">
    <property type="entry name" value="Phage_TAC_6"/>
    <property type="match status" value="1"/>
</dbReference>
<dbReference type="RefSeq" id="WP_085847862.1">
    <property type="nucleotide sequence ID" value="NZ_FNZV01000002.1"/>
</dbReference>
<dbReference type="OrthoDB" id="7582980at2"/>
<dbReference type="STRING" id="658057.SAMN04488032_102110"/>
<dbReference type="NCBIfam" id="TIGR02216">
    <property type="entry name" value="phage_TIGR02216"/>
    <property type="match status" value="1"/>
</dbReference>
<name>A0A1Y5RVH1_9RHOB</name>
<dbReference type="EMBL" id="FWFW01000002">
    <property type="protein sequence ID" value="SLN26102.1"/>
    <property type="molecule type" value="Genomic_DNA"/>
</dbReference>
<reference evidence="1 2" key="1">
    <citation type="submission" date="2017-03" db="EMBL/GenBank/DDBJ databases">
        <authorList>
            <person name="Afonso C.L."/>
            <person name="Miller P.J."/>
            <person name="Scott M.A."/>
            <person name="Spackman E."/>
            <person name="Goraichik I."/>
            <person name="Dimitrov K.M."/>
            <person name="Suarez D.L."/>
            <person name="Swayne D.E."/>
        </authorList>
    </citation>
    <scope>NUCLEOTIDE SEQUENCE [LARGE SCALE GENOMIC DNA]</scope>
    <source>
        <strain evidence="1 2">CECT 7971</strain>
    </source>
</reference>
<sequence length="78" mass="8279">MSLISNGGFDWPALMRAGMNGLRLRPDEFWALTPAELLLMLGAGSGSAPLSRSRLDELAQAYPDKTSDSAAVKGQENG</sequence>
<proteinExistence type="predicted"/>
<dbReference type="AlphaFoldDB" id="A0A1Y5RVH1"/>
<protein>
    <recommendedName>
        <fullName evidence="3">Phage tail assembly chaperone</fullName>
    </recommendedName>
</protein>
<organism evidence="1 2">
    <name type="scientific">Pacificibacter marinus</name>
    <dbReference type="NCBI Taxonomy" id="658057"/>
    <lineage>
        <taxon>Bacteria</taxon>
        <taxon>Pseudomonadati</taxon>
        <taxon>Pseudomonadota</taxon>
        <taxon>Alphaproteobacteria</taxon>
        <taxon>Rhodobacterales</taxon>
        <taxon>Roseobacteraceae</taxon>
        <taxon>Pacificibacter</taxon>
    </lineage>
</organism>
<dbReference type="InterPro" id="IPR019056">
    <property type="entry name" value="Phage_TAC_6"/>
</dbReference>
<evidence type="ECO:0008006" key="3">
    <source>
        <dbReference type="Google" id="ProtNLM"/>
    </source>
</evidence>